<evidence type="ECO:0000313" key="2">
    <source>
        <dbReference type="EMBL" id="PEN08835.1"/>
    </source>
</evidence>
<dbReference type="Gene3D" id="3.40.1350.10">
    <property type="match status" value="1"/>
</dbReference>
<dbReference type="GO" id="GO:0003676">
    <property type="term" value="F:nucleic acid binding"/>
    <property type="evidence" value="ECO:0007669"/>
    <property type="project" value="InterPro"/>
</dbReference>
<gene>
    <name evidence="2" type="ORF">CRI93_03535</name>
</gene>
<comment type="caution">
    <text evidence="2">The sequence shown here is derived from an EMBL/GenBank/DDBJ whole genome shotgun (WGS) entry which is preliminary data.</text>
</comment>
<dbReference type="Proteomes" id="UP000221024">
    <property type="component" value="Unassembled WGS sequence"/>
</dbReference>
<dbReference type="AlphaFoldDB" id="A0A2H3NPQ0"/>
<evidence type="ECO:0000313" key="3">
    <source>
        <dbReference type="Proteomes" id="UP000221024"/>
    </source>
</evidence>
<accession>A0A2H3NPQ0</accession>
<evidence type="ECO:0000259" key="1">
    <source>
        <dbReference type="Pfam" id="PF11645"/>
    </source>
</evidence>
<name>A0A2H3NPQ0_9BACT</name>
<keyword evidence="3" id="KW-1185">Reference proteome</keyword>
<dbReference type="InterPro" id="IPR011856">
    <property type="entry name" value="tRNA_endonuc-like_dom_sf"/>
</dbReference>
<protein>
    <recommendedName>
        <fullName evidence="1">PD(D/E)XK endonuclease domain-containing protein</fullName>
    </recommendedName>
</protein>
<dbReference type="InterPro" id="IPR021671">
    <property type="entry name" value="PD(D/E)XK_Endonuc"/>
</dbReference>
<dbReference type="Pfam" id="PF11645">
    <property type="entry name" value="PDDEXK_5"/>
    <property type="match status" value="1"/>
</dbReference>
<organism evidence="2 3">
    <name type="scientific">Longimonas halophila</name>
    <dbReference type="NCBI Taxonomy" id="1469170"/>
    <lineage>
        <taxon>Bacteria</taxon>
        <taxon>Pseudomonadati</taxon>
        <taxon>Rhodothermota</taxon>
        <taxon>Rhodothermia</taxon>
        <taxon>Rhodothermales</taxon>
        <taxon>Salisaetaceae</taxon>
        <taxon>Longimonas</taxon>
    </lineage>
</organism>
<proteinExistence type="predicted"/>
<dbReference type="EMBL" id="PDEP01000002">
    <property type="protein sequence ID" value="PEN08835.1"/>
    <property type="molecule type" value="Genomic_DNA"/>
</dbReference>
<feature type="domain" description="PD(D/E)XK endonuclease" evidence="1">
    <location>
        <begin position="4"/>
        <end position="135"/>
    </location>
</feature>
<dbReference type="OrthoDB" id="2851282at2"/>
<reference evidence="2 3" key="1">
    <citation type="submission" date="2017-10" db="EMBL/GenBank/DDBJ databases">
        <title>Draft genome of Longimonas halophila.</title>
        <authorList>
            <person name="Goh K.M."/>
            <person name="Shamsir M.S."/>
            <person name="Lim S.W."/>
        </authorList>
    </citation>
    <scope>NUCLEOTIDE SEQUENCE [LARGE SCALE GENOMIC DNA]</scope>
    <source>
        <strain evidence="2 3">KCTC 42399</strain>
    </source>
</reference>
<dbReference type="RefSeq" id="WP_098061232.1">
    <property type="nucleotide sequence ID" value="NZ_PDEP01000002.1"/>
</dbReference>
<sequence length="137" mass="15576">MRNHHTKNKGDLGVLKAQADLAEQGFTVLIPLTEHAAFDVVAYRTGTFKRIQVKYRSAKNGTVSVRFRSTWSDSNGMHTKEIDKSKVDLFCVYCPDTDACYYLDPCDFSQAVRLRVRPPKNNQNAKVNFADDFRTVP</sequence>